<reference evidence="5 6" key="1">
    <citation type="submission" date="2016-11" db="EMBL/GenBank/DDBJ databases">
        <authorList>
            <person name="Jaros S."/>
            <person name="Januszkiewicz K."/>
            <person name="Wedrychowicz H."/>
        </authorList>
    </citation>
    <scope>NUCLEOTIDE SEQUENCE [LARGE SCALE GENOMIC DNA]</scope>
    <source>
        <strain evidence="5 6">CGMCC 1.10681</strain>
    </source>
</reference>
<dbReference type="SUPFAM" id="SSF64288">
    <property type="entry name" value="Chorismate lyase-like"/>
    <property type="match status" value="1"/>
</dbReference>
<dbReference type="EMBL" id="FRCZ01000009">
    <property type="protein sequence ID" value="SHN34593.1"/>
    <property type="molecule type" value="Genomic_DNA"/>
</dbReference>
<name>A0A1M7QSK4_9BACI</name>
<proteinExistence type="predicted"/>
<keyword evidence="3" id="KW-0804">Transcription</keyword>
<keyword evidence="2" id="KW-0238">DNA-binding</keyword>
<dbReference type="Pfam" id="PF07702">
    <property type="entry name" value="UTRA"/>
    <property type="match status" value="1"/>
</dbReference>
<dbReference type="SUPFAM" id="SSF46785">
    <property type="entry name" value="Winged helix' DNA-binding domain"/>
    <property type="match status" value="1"/>
</dbReference>
<dbReference type="SMART" id="SM00345">
    <property type="entry name" value="HTH_GNTR"/>
    <property type="match status" value="1"/>
</dbReference>
<evidence type="ECO:0000256" key="2">
    <source>
        <dbReference type="ARBA" id="ARBA00023125"/>
    </source>
</evidence>
<dbReference type="SMART" id="SM00866">
    <property type="entry name" value="UTRA"/>
    <property type="match status" value="1"/>
</dbReference>
<dbReference type="PANTHER" id="PTHR44846">
    <property type="entry name" value="MANNOSYL-D-GLYCERATE TRANSPORT/METABOLISM SYSTEM REPRESSOR MNGR-RELATED"/>
    <property type="match status" value="1"/>
</dbReference>
<organism evidence="5 6">
    <name type="scientific">Gracilibacillus kekensis</name>
    <dbReference type="NCBI Taxonomy" id="1027249"/>
    <lineage>
        <taxon>Bacteria</taxon>
        <taxon>Bacillati</taxon>
        <taxon>Bacillota</taxon>
        <taxon>Bacilli</taxon>
        <taxon>Bacillales</taxon>
        <taxon>Bacillaceae</taxon>
        <taxon>Gracilibacillus</taxon>
    </lineage>
</organism>
<dbReference type="InterPro" id="IPR036388">
    <property type="entry name" value="WH-like_DNA-bd_sf"/>
</dbReference>
<dbReference type="GO" id="GO:0045892">
    <property type="term" value="P:negative regulation of DNA-templated transcription"/>
    <property type="evidence" value="ECO:0007669"/>
    <property type="project" value="TreeGrafter"/>
</dbReference>
<dbReference type="PROSITE" id="PS50949">
    <property type="entry name" value="HTH_GNTR"/>
    <property type="match status" value="1"/>
</dbReference>
<dbReference type="AlphaFoldDB" id="A0A1M7QSK4"/>
<dbReference type="PRINTS" id="PR00035">
    <property type="entry name" value="HTHGNTR"/>
</dbReference>
<dbReference type="FunFam" id="1.10.10.10:FF:000079">
    <property type="entry name" value="GntR family transcriptional regulator"/>
    <property type="match status" value="1"/>
</dbReference>
<dbReference type="PANTHER" id="PTHR44846:SF1">
    <property type="entry name" value="MANNOSYL-D-GLYCERATE TRANSPORT_METABOLISM SYSTEM REPRESSOR MNGR-RELATED"/>
    <property type="match status" value="1"/>
</dbReference>
<dbReference type="STRING" id="1027249.SAMN05216179_3518"/>
<dbReference type="InterPro" id="IPR050679">
    <property type="entry name" value="Bact_HTH_transcr_reg"/>
</dbReference>
<dbReference type="InterPro" id="IPR036390">
    <property type="entry name" value="WH_DNA-bd_sf"/>
</dbReference>
<protein>
    <submittedName>
        <fullName evidence="5">Transcriptional regulator, GntR family</fullName>
    </submittedName>
</protein>
<dbReference type="Proteomes" id="UP000184184">
    <property type="component" value="Unassembled WGS sequence"/>
</dbReference>
<dbReference type="Gene3D" id="1.10.10.10">
    <property type="entry name" value="Winged helix-like DNA-binding domain superfamily/Winged helix DNA-binding domain"/>
    <property type="match status" value="1"/>
</dbReference>
<evidence type="ECO:0000256" key="3">
    <source>
        <dbReference type="ARBA" id="ARBA00023163"/>
    </source>
</evidence>
<accession>A0A1M7QSK4</accession>
<evidence type="ECO:0000313" key="5">
    <source>
        <dbReference type="EMBL" id="SHN34593.1"/>
    </source>
</evidence>
<gene>
    <name evidence="5" type="ORF">SAMN05216179_3518</name>
</gene>
<dbReference type="InterPro" id="IPR011663">
    <property type="entry name" value="UTRA"/>
</dbReference>
<dbReference type="OrthoDB" id="9815017at2"/>
<dbReference type="Pfam" id="PF00392">
    <property type="entry name" value="GntR"/>
    <property type="match status" value="1"/>
</dbReference>
<dbReference type="GO" id="GO:0003700">
    <property type="term" value="F:DNA-binding transcription factor activity"/>
    <property type="evidence" value="ECO:0007669"/>
    <property type="project" value="InterPro"/>
</dbReference>
<dbReference type="InterPro" id="IPR000524">
    <property type="entry name" value="Tscrpt_reg_HTH_GntR"/>
</dbReference>
<feature type="domain" description="HTH gntR-type" evidence="4">
    <location>
        <begin position="8"/>
        <end position="76"/>
    </location>
</feature>
<keyword evidence="6" id="KW-1185">Reference proteome</keyword>
<sequence length="240" mass="27623">MIDKQSPIPIYHQLEEQIKARIENGELLPGDLLPSEREYAEQLNISRMTVRQAITNLVNDRYLHRIKGKGTFITEKKFEQSLNGLTSFTEDMKSRGMEPSNKLINFEIIPAKLSLAEQLNIPEHTPVYEIKRVRLAEGIPMAFERTYISANLIKGVTDDIVKSSLYHYIESGLGLKLGRATQIFEATIANQEEIEFLEIPENSPVLFMKRLTKLENGSPFEVVKSSYRADRYKFMLDLER</sequence>
<evidence type="ECO:0000313" key="6">
    <source>
        <dbReference type="Proteomes" id="UP000184184"/>
    </source>
</evidence>
<evidence type="ECO:0000259" key="4">
    <source>
        <dbReference type="PROSITE" id="PS50949"/>
    </source>
</evidence>
<dbReference type="InterPro" id="IPR028978">
    <property type="entry name" value="Chorismate_lyase_/UTRA_dom_sf"/>
</dbReference>
<evidence type="ECO:0000256" key="1">
    <source>
        <dbReference type="ARBA" id="ARBA00023015"/>
    </source>
</evidence>
<dbReference type="RefSeq" id="WP_073203123.1">
    <property type="nucleotide sequence ID" value="NZ_FRCZ01000009.1"/>
</dbReference>
<keyword evidence="1" id="KW-0805">Transcription regulation</keyword>
<dbReference type="GO" id="GO:0003677">
    <property type="term" value="F:DNA binding"/>
    <property type="evidence" value="ECO:0007669"/>
    <property type="project" value="UniProtKB-KW"/>
</dbReference>
<dbReference type="CDD" id="cd07377">
    <property type="entry name" value="WHTH_GntR"/>
    <property type="match status" value="1"/>
</dbReference>
<dbReference type="Gene3D" id="3.40.1410.10">
    <property type="entry name" value="Chorismate lyase-like"/>
    <property type="match status" value="1"/>
</dbReference>